<organism evidence="1 2">
    <name type="scientific">Dimargaris verticillata</name>
    <dbReference type="NCBI Taxonomy" id="2761393"/>
    <lineage>
        <taxon>Eukaryota</taxon>
        <taxon>Fungi</taxon>
        <taxon>Fungi incertae sedis</taxon>
        <taxon>Zoopagomycota</taxon>
        <taxon>Kickxellomycotina</taxon>
        <taxon>Dimargaritomycetes</taxon>
        <taxon>Dimargaritales</taxon>
        <taxon>Dimargaritaceae</taxon>
        <taxon>Dimargaris</taxon>
    </lineage>
</organism>
<accession>A0A9W8B288</accession>
<gene>
    <name evidence="1" type="ORF">H4R34_005442</name>
</gene>
<dbReference type="Proteomes" id="UP001151582">
    <property type="component" value="Unassembled WGS sequence"/>
</dbReference>
<evidence type="ECO:0000313" key="2">
    <source>
        <dbReference type="Proteomes" id="UP001151582"/>
    </source>
</evidence>
<dbReference type="EMBL" id="JANBQB010001086">
    <property type="protein sequence ID" value="KAJ1972333.1"/>
    <property type="molecule type" value="Genomic_DNA"/>
</dbReference>
<evidence type="ECO:0000313" key="1">
    <source>
        <dbReference type="EMBL" id="KAJ1972333.1"/>
    </source>
</evidence>
<comment type="caution">
    <text evidence="1">The sequence shown here is derived from an EMBL/GenBank/DDBJ whole genome shotgun (WGS) entry which is preliminary data.</text>
</comment>
<keyword evidence="2" id="KW-1185">Reference proteome</keyword>
<name>A0A9W8B288_9FUNG</name>
<protein>
    <submittedName>
        <fullName evidence="1">Uncharacterized protein</fullName>
    </submittedName>
</protein>
<reference evidence="1" key="1">
    <citation type="submission" date="2022-07" db="EMBL/GenBank/DDBJ databases">
        <title>Phylogenomic reconstructions and comparative analyses of Kickxellomycotina fungi.</title>
        <authorList>
            <person name="Reynolds N.K."/>
            <person name="Stajich J.E."/>
            <person name="Barry K."/>
            <person name="Grigoriev I.V."/>
            <person name="Crous P."/>
            <person name="Smith M.E."/>
        </authorList>
    </citation>
    <scope>NUCLEOTIDE SEQUENCE</scope>
    <source>
        <strain evidence="1">RSA 567</strain>
    </source>
</reference>
<dbReference type="AlphaFoldDB" id="A0A9W8B288"/>
<proteinExistence type="predicted"/>
<sequence length="111" mass="12662">MKDGDIPGIYLKHQFPLGYRDVFLAKVETPTVVYAHALPLSFGLAPTSVETDAFTKFYMPFNQFYDSIGKVVTVPNGHYVATIAYGSPFERNYAKVNWLYWTSPAFEIKWP</sequence>